<evidence type="ECO:0000313" key="2">
    <source>
        <dbReference type="EMBL" id="PJA84063.1"/>
    </source>
</evidence>
<gene>
    <name evidence="2" type="ORF">CO145_02575</name>
</gene>
<dbReference type="InterPro" id="IPR041657">
    <property type="entry name" value="HTH_17"/>
</dbReference>
<keyword evidence="2" id="KW-0238">DNA-binding</keyword>
<dbReference type="EMBL" id="PFVR01000092">
    <property type="protein sequence ID" value="PJA84063.1"/>
    <property type="molecule type" value="Genomic_DNA"/>
</dbReference>
<accession>A0A2M7Z4I2</accession>
<dbReference type="AlphaFoldDB" id="A0A2M7Z4I2"/>
<feature type="domain" description="Helix-turn-helix" evidence="1">
    <location>
        <begin position="5"/>
        <end position="52"/>
    </location>
</feature>
<protein>
    <submittedName>
        <fullName evidence="2">DNA-binding protein</fullName>
    </submittedName>
</protein>
<dbReference type="Gene3D" id="1.10.1660.10">
    <property type="match status" value="1"/>
</dbReference>
<evidence type="ECO:0000259" key="1">
    <source>
        <dbReference type="Pfam" id="PF12728"/>
    </source>
</evidence>
<organism evidence="2 3">
    <name type="scientific">Candidatus Nealsonbacteria bacterium CG_4_9_14_3_um_filter_37_13</name>
    <dbReference type="NCBI Taxonomy" id="1974695"/>
    <lineage>
        <taxon>Bacteria</taxon>
        <taxon>Candidatus Nealsoniibacteriota</taxon>
    </lineage>
</organism>
<proteinExistence type="predicted"/>
<dbReference type="Pfam" id="PF12728">
    <property type="entry name" value="HTH_17"/>
    <property type="match status" value="1"/>
</dbReference>
<dbReference type="SUPFAM" id="SSF46955">
    <property type="entry name" value="Putative DNA-binding domain"/>
    <property type="match status" value="1"/>
</dbReference>
<name>A0A2M7Z4I2_9BACT</name>
<dbReference type="NCBIfam" id="TIGR01764">
    <property type="entry name" value="excise"/>
    <property type="match status" value="1"/>
</dbReference>
<reference evidence="3" key="1">
    <citation type="submission" date="2017-09" db="EMBL/GenBank/DDBJ databases">
        <title>Depth-based differentiation of microbial function through sediment-hosted aquifers and enrichment of novel symbionts in the deep terrestrial subsurface.</title>
        <authorList>
            <person name="Probst A.J."/>
            <person name="Ladd B."/>
            <person name="Jarett J.K."/>
            <person name="Geller-Mcgrath D.E."/>
            <person name="Sieber C.M.K."/>
            <person name="Emerson J.B."/>
            <person name="Anantharaman K."/>
            <person name="Thomas B.C."/>
            <person name="Malmstrom R."/>
            <person name="Stieglmeier M."/>
            <person name="Klingl A."/>
            <person name="Woyke T."/>
            <person name="Ryan C.M."/>
            <person name="Banfield J.F."/>
        </authorList>
    </citation>
    <scope>NUCLEOTIDE SEQUENCE [LARGE SCALE GENOMIC DNA]</scope>
</reference>
<dbReference type="InterPro" id="IPR010093">
    <property type="entry name" value="SinI_DNA-bd"/>
</dbReference>
<comment type="caution">
    <text evidence="2">The sequence shown here is derived from an EMBL/GenBank/DDBJ whole genome shotgun (WGS) entry which is preliminary data.</text>
</comment>
<dbReference type="Proteomes" id="UP000231034">
    <property type="component" value="Unassembled WGS sequence"/>
</dbReference>
<evidence type="ECO:0000313" key="3">
    <source>
        <dbReference type="Proteomes" id="UP000231034"/>
    </source>
</evidence>
<dbReference type="InterPro" id="IPR009061">
    <property type="entry name" value="DNA-bd_dom_put_sf"/>
</dbReference>
<sequence length="58" mass="6851">MIDKLLTIEEVAKILRVSTRTVNRYIESDRLKASKIGQWRISQKDLEEFLSKTKNTKK</sequence>
<dbReference type="GO" id="GO:0003677">
    <property type="term" value="F:DNA binding"/>
    <property type="evidence" value="ECO:0007669"/>
    <property type="project" value="UniProtKB-KW"/>
</dbReference>